<reference evidence="1 2" key="1">
    <citation type="submission" date="2018-03" db="EMBL/GenBank/DDBJ databases">
        <title>Genomes of Pezizomycetes fungi and the evolution of truffles.</title>
        <authorList>
            <person name="Murat C."/>
            <person name="Payen T."/>
            <person name="Noel B."/>
            <person name="Kuo A."/>
            <person name="Martin F.M."/>
        </authorList>
    </citation>
    <scope>NUCLEOTIDE SEQUENCE [LARGE SCALE GENOMIC DNA]</scope>
    <source>
        <strain evidence="1">091103-1</strain>
    </source>
</reference>
<evidence type="ECO:0000313" key="2">
    <source>
        <dbReference type="Proteomes" id="UP000246991"/>
    </source>
</evidence>
<proteinExistence type="predicted"/>
<dbReference type="Proteomes" id="UP000246991">
    <property type="component" value="Unassembled WGS sequence"/>
</dbReference>
<organism evidence="1 2">
    <name type="scientific">Tuber magnatum</name>
    <name type="common">white Piedmont truffle</name>
    <dbReference type="NCBI Taxonomy" id="42249"/>
    <lineage>
        <taxon>Eukaryota</taxon>
        <taxon>Fungi</taxon>
        <taxon>Dikarya</taxon>
        <taxon>Ascomycota</taxon>
        <taxon>Pezizomycotina</taxon>
        <taxon>Pezizomycetes</taxon>
        <taxon>Pezizales</taxon>
        <taxon>Tuberaceae</taxon>
        <taxon>Tuber</taxon>
    </lineage>
</organism>
<evidence type="ECO:0000313" key="1">
    <source>
        <dbReference type="EMBL" id="PWW80257.1"/>
    </source>
</evidence>
<keyword evidence="2" id="KW-1185">Reference proteome</keyword>
<name>A0A317T3B9_9PEZI</name>
<protein>
    <submittedName>
        <fullName evidence="1">Uncharacterized protein</fullName>
    </submittedName>
</protein>
<accession>A0A317T3B9</accession>
<dbReference type="AlphaFoldDB" id="A0A317T3B9"/>
<sequence length="128" mass="14778">MQRGITLDLKKIQWIGFGKGHWGPMELHEEWKSCRDEIRILEYWFGRTGRSMKECIEYWLGRGEGVGRRIVAISKRLGLRGGIGAWEVIRLVQSTYFAIVYYGLEFVTNKKLAGSIQIAVNKALWSIT</sequence>
<comment type="caution">
    <text evidence="1">The sequence shown here is derived from an EMBL/GenBank/DDBJ whole genome shotgun (WGS) entry which is preliminary data.</text>
</comment>
<gene>
    <name evidence="1" type="ORF">C7212DRAFT_306306</name>
</gene>
<dbReference type="EMBL" id="PYWC01000004">
    <property type="protein sequence ID" value="PWW80257.1"/>
    <property type="molecule type" value="Genomic_DNA"/>
</dbReference>